<dbReference type="RefSeq" id="WP_269445292.1">
    <property type="nucleotide sequence ID" value="NZ_CP097463.1"/>
</dbReference>
<dbReference type="Gene3D" id="3.10.580.10">
    <property type="entry name" value="CBS-domain"/>
    <property type="match status" value="1"/>
</dbReference>
<keyword evidence="3" id="KW-1003">Cell membrane</keyword>
<dbReference type="SMART" id="SM00116">
    <property type="entry name" value="CBS"/>
    <property type="match status" value="2"/>
</dbReference>
<feature type="domain" description="CNNM transmembrane" evidence="13">
    <location>
        <begin position="1"/>
        <end position="195"/>
    </location>
</feature>
<dbReference type="InterPro" id="IPR000644">
    <property type="entry name" value="CBS_dom"/>
</dbReference>
<evidence type="ECO:0000256" key="1">
    <source>
        <dbReference type="ARBA" id="ARBA00004651"/>
    </source>
</evidence>
<dbReference type="Pfam" id="PF01595">
    <property type="entry name" value="CNNM"/>
    <property type="match status" value="1"/>
</dbReference>
<evidence type="ECO:0000256" key="5">
    <source>
        <dbReference type="ARBA" id="ARBA00022737"/>
    </source>
</evidence>
<dbReference type="SUPFAM" id="SSF54631">
    <property type="entry name" value="CBS-domain pair"/>
    <property type="match status" value="1"/>
</dbReference>
<accession>A0ABY7K1N1</accession>
<dbReference type="InterPro" id="IPR002550">
    <property type="entry name" value="CNNM"/>
</dbReference>
<sequence length="435" mass="46148">MWLDIGIVLLLICIEGLFVAAEIALVSLREGQVRGLAESGRRGAAVARLTRDPNRFLAAVQIGVTSTALLSSAYGAVTISDEVKVFLVDHGWGAGLAGAVGVIGVTLIISFVTLVIGELAPKRLGLQRPEATAALFGPPLDRLAGLFRPVIWLLSRSTNVVVRLLGGDPTAGRVPISEDELRGLVAAHESLTVDERRLIDEVFAAGERSVDEVMVPRTDVTFLEAGMTISRAAKLAAESTHSRYPVIGRGNDDVLGFVHLRDLLLLSGTTSRHRTVGDVTREVKALPGSKRVLAALSEMRREGHHMAVVVDEYGGTDGIVTLEDLIEEVIGEIHDEYDGAGAQPTRLSGGVVEVDGKLNLDDVAEVSGLELPDGPYATLGGYVMAQLGRLPRAGDELDCAGFHVQVVEVDGRRVARVRLTPPRAAGTETADPAPV</sequence>
<keyword evidence="7 9" id="KW-0129">CBS domain</keyword>
<feature type="transmembrane region" description="Helical" evidence="11">
    <location>
        <begin position="6"/>
        <end position="28"/>
    </location>
</feature>
<dbReference type="SUPFAM" id="SSF56176">
    <property type="entry name" value="FAD-binding/transporter-associated domain-like"/>
    <property type="match status" value="1"/>
</dbReference>
<evidence type="ECO:0000313" key="15">
    <source>
        <dbReference type="Proteomes" id="UP001164693"/>
    </source>
</evidence>
<evidence type="ECO:0000313" key="14">
    <source>
        <dbReference type="EMBL" id="WAX58748.1"/>
    </source>
</evidence>
<name>A0ABY7K1N1_9ACTN</name>
<feature type="domain" description="CBS" evidence="12">
    <location>
        <begin position="214"/>
        <end position="275"/>
    </location>
</feature>
<evidence type="ECO:0000256" key="9">
    <source>
        <dbReference type="PROSITE-ProRule" id="PRU00703"/>
    </source>
</evidence>
<dbReference type="PANTHER" id="PTHR43099:SF2">
    <property type="entry name" value="UPF0053 PROTEIN YRKA"/>
    <property type="match status" value="1"/>
</dbReference>
<keyword evidence="15" id="KW-1185">Reference proteome</keyword>
<keyword evidence="6 10" id="KW-1133">Transmembrane helix</keyword>
<reference evidence="14" key="1">
    <citation type="submission" date="2022-05" db="EMBL/GenBank/DDBJ databases">
        <title>Jatrophihabitans sp. SB3-54 whole genome sequence.</title>
        <authorList>
            <person name="Suh M.K."/>
            <person name="Eom M.K."/>
            <person name="Kim J.S."/>
            <person name="Kim H.S."/>
            <person name="Do H.E."/>
            <person name="Shin Y.K."/>
            <person name="Lee J.-S."/>
        </authorList>
    </citation>
    <scope>NUCLEOTIDE SEQUENCE</scope>
    <source>
        <strain evidence="14">SB3-54</strain>
    </source>
</reference>
<dbReference type="InterPro" id="IPR044751">
    <property type="entry name" value="Ion_transp-like_CBS"/>
</dbReference>
<dbReference type="InterPro" id="IPR046342">
    <property type="entry name" value="CBS_dom_sf"/>
</dbReference>
<protein>
    <submittedName>
        <fullName evidence="14">Hemolysin family protein</fullName>
    </submittedName>
</protein>
<keyword evidence="4 10" id="KW-0812">Transmembrane</keyword>
<evidence type="ECO:0000256" key="4">
    <source>
        <dbReference type="ARBA" id="ARBA00022692"/>
    </source>
</evidence>
<dbReference type="PANTHER" id="PTHR43099">
    <property type="entry name" value="UPF0053 PROTEIN YRKA"/>
    <property type="match status" value="1"/>
</dbReference>
<dbReference type="Gene3D" id="3.30.465.10">
    <property type="match status" value="1"/>
</dbReference>
<organism evidence="14 15">
    <name type="scientific">Jatrophihabitans cynanchi</name>
    <dbReference type="NCBI Taxonomy" id="2944128"/>
    <lineage>
        <taxon>Bacteria</taxon>
        <taxon>Bacillati</taxon>
        <taxon>Actinomycetota</taxon>
        <taxon>Actinomycetes</taxon>
        <taxon>Jatrophihabitantales</taxon>
        <taxon>Jatrophihabitantaceae</taxon>
        <taxon>Jatrophihabitans</taxon>
    </lineage>
</organism>
<dbReference type="CDD" id="cd04590">
    <property type="entry name" value="CBS_pair_CorC_HlyC_assoc"/>
    <property type="match status" value="1"/>
</dbReference>
<evidence type="ECO:0000256" key="11">
    <source>
        <dbReference type="SAM" id="Phobius"/>
    </source>
</evidence>
<dbReference type="EMBL" id="CP097463">
    <property type="protein sequence ID" value="WAX58748.1"/>
    <property type="molecule type" value="Genomic_DNA"/>
</dbReference>
<comment type="subcellular location">
    <subcellularLocation>
        <location evidence="1">Cell membrane</location>
        <topology evidence="1">Multi-pass membrane protein</topology>
    </subcellularLocation>
</comment>
<dbReference type="PROSITE" id="PS51371">
    <property type="entry name" value="CBS"/>
    <property type="match status" value="2"/>
</dbReference>
<feature type="transmembrane region" description="Helical" evidence="11">
    <location>
        <begin position="56"/>
        <end position="76"/>
    </location>
</feature>
<gene>
    <name evidence="14" type="ORF">M6B22_08285</name>
</gene>
<evidence type="ECO:0000256" key="8">
    <source>
        <dbReference type="ARBA" id="ARBA00023136"/>
    </source>
</evidence>
<dbReference type="Pfam" id="PF03471">
    <property type="entry name" value="CorC_HlyC"/>
    <property type="match status" value="1"/>
</dbReference>
<dbReference type="InterPro" id="IPR051676">
    <property type="entry name" value="UPF0053_domain"/>
</dbReference>
<dbReference type="Proteomes" id="UP001164693">
    <property type="component" value="Chromosome"/>
</dbReference>
<feature type="transmembrane region" description="Helical" evidence="11">
    <location>
        <begin position="96"/>
        <end position="120"/>
    </location>
</feature>
<evidence type="ECO:0000259" key="12">
    <source>
        <dbReference type="PROSITE" id="PS51371"/>
    </source>
</evidence>
<evidence type="ECO:0000256" key="7">
    <source>
        <dbReference type="ARBA" id="ARBA00023122"/>
    </source>
</evidence>
<evidence type="ECO:0000256" key="2">
    <source>
        <dbReference type="ARBA" id="ARBA00006337"/>
    </source>
</evidence>
<comment type="similarity">
    <text evidence="2">Belongs to the UPF0053 family.</text>
</comment>
<evidence type="ECO:0000259" key="13">
    <source>
        <dbReference type="PROSITE" id="PS51846"/>
    </source>
</evidence>
<dbReference type="Pfam" id="PF00571">
    <property type="entry name" value="CBS"/>
    <property type="match status" value="2"/>
</dbReference>
<evidence type="ECO:0000256" key="10">
    <source>
        <dbReference type="PROSITE-ProRule" id="PRU01193"/>
    </source>
</evidence>
<dbReference type="InterPro" id="IPR005170">
    <property type="entry name" value="Transptr-assoc_dom"/>
</dbReference>
<keyword evidence="5" id="KW-0677">Repeat</keyword>
<dbReference type="InterPro" id="IPR016169">
    <property type="entry name" value="FAD-bd_PCMH_sub2"/>
</dbReference>
<feature type="domain" description="CBS" evidence="12">
    <location>
        <begin position="279"/>
        <end position="336"/>
    </location>
</feature>
<evidence type="ECO:0000256" key="3">
    <source>
        <dbReference type="ARBA" id="ARBA00022475"/>
    </source>
</evidence>
<keyword evidence="8 10" id="KW-0472">Membrane</keyword>
<dbReference type="PROSITE" id="PS51846">
    <property type="entry name" value="CNNM"/>
    <property type="match status" value="1"/>
</dbReference>
<dbReference type="InterPro" id="IPR036318">
    <property type="entry name" value="FAD-bd_PCMH-like_sf"/>
</dbReference>
<proteinExistence type="inferred from homology"/>
<evidence type="ECO:0000256" key="6">
    <source>
        <dbReference type="ARBA" id="ARBA00022989"/>
    </source>
</evidence>
<dbReference type="SMART" id="SM01091">
    <property type="entry name" value="CorC_HlyC"/>
    <property type="match status" value="1"/>
</dbReference>